<dbReference type="AlphaFoldDB" id="A0A136IPQ0"/>
<proteinExistence type="predicted"/>
<name>A0A136IPQ0_9PEZI</name>
<reference evidence="3" key="1">
    <citation type="submission" date="2016-02" db="EMBL/GenBank/DDBJ databases">
        <title>Draft genome sequence of Microdochium bolleyi, a fungal endophyte of beachgrass.</title>
        <authorList>
            <consortium name="DOE Joint Genome Institute"/>
            <person name="David A.S."/>
            <person name="May G."/>
            <person name="Haridas S."/>
            <person name="Lim J."/>
            <person name="Wang M."/>
            <person name="Labutti K."/>
            <person name="Lipzen A."/>
            <person name="Barry K."/>
            <person name="Grigoriev I.V."/>
        </authorList>
    </citation>
    <scope>NUCLEOTIDE SEQUENCE [LARGE SCALE GENOMIC DNA]</scope>
    <source>
        <strain evidence="3">J235TASD1</strain>
    </source>
</reference>
<accession>A0A136IPQ0</accession>
<feature type="compositionally biased region" description="Gly residues" evidence="1">
    <location>
        <begin position="131"/>
        <end position="143"/>
    </location>
</feature>
<keyword evidence="3" id="KW-1185">Reference proteome</keyword>
<feature type="compositionally biased region" description="Gly residues" evidence="1">
    <location>
        <begin position="155"/>
        <end position="167"/>
    </location>
</feature>
<feature type="region of interest" description="Disordered" evidence="1">
    <location>
        <begin position="325"/>
        <end position="357"/>
    </location>
</feature>
<evidence type="ECO:0000313" key="2">
    <source>
        <dbReference type="EMBL" id="KXJ86838.1"/>
    </source>
</evidence>
<evidence type="ECO:0000313" key="3">
    <source>
        <dbReference type="Proteomes" id="UP000070501"/>
    </source>
</evidence>
<protein>
    <submittedName>
        <fullName evidence="2">Uncharacterized protein</fullName>
    </submittedName>
</protein>
<gene>
    <name evidence="2" type="ORF">Micbo1qcDRAFT_218595</name>
</gene>
<feature type="region of interest" description="Disordered" evidence="1">
    <location>
        <begin position="130"/>
        <end position="185"/>
    </location>
</feature>
<feature type="non-terminal residue" evidence="2">
    <location>
        <position position="1"/>
    </location>
</feature>
<organism evidence="2 3">
    <name type="scientific">Microdochium bolleyi</name>
    <dbReference type="NCBI Taxonomy" id="196109"/>
    <lineage>
        <taxon>Eukaryota</taxon>
        <taxon>Fungi</taxon>
        <taxon>Dikarya</taxon>
        <taxon>Ascomycota</taxon>
        <taxon>Pezizomycotina</taxon>
        <taxon>Sordariomycetes</taxon>
        <taxon>Xylariomycetidae</taxon>
        <taxon>Xylariales</taxon>
        <taxon>Microdochiaceae</taxon>
        <taxon>Microdochium</taxon>
    </lineage>
</organism>
<dbReference type="EMBL" id="KQ964265">
    <property type="protein sequence ID" value="KXJ86838.1"/>
    <property type="molecule type" value="Genomic_DNA"/>
</dbReference>
<dbReference type="Proteomes" id="UP000070501">
    <property type="component" value="Unassembled WGS sequence"/>
</dbReference>
<dbReference type="InParanoid" id="A0A136IPQ0"/>
<feature type="compositionally biased region" description="Basic and acidic residues" evidence="1">
    <location>
        <begin position="394"/>
        <end position="403"/>
    </location>
</feature>
<feature type="compositionally biased region" description="Basic and acidic residues" evidence="1">
    <location>
        <begin position="372"/>
        <end position="382"/>
    </location>
</feature>
<feature type="region of interest" description="Disordered" evidence="1">
    <location>
        <begin position="372"/>
        <end position="403"/>
    </location>
</feature>
<sequence>LDRTAIALVAAQAVGQNVSRARARGHERGWVGALARARARRIAEEDTAAARPGGSGAALGRDAALATGLGRAGLRVVVDGAAADVAVIVVVHVVDDAAVELGAEHVVGGAGRVGYGGGCSRLGLRHRRGARLGGGGGGGGSGRLRGRDSRLSTGDLGGGARDGGGLRGSDRRGRNGGADGGGGRRRRLLSECGGTLHALRVLRGDITDTAVSACRGGGRRVVLRGRRGLLLAVRVSNVAPLVLLLAREAVDRVGNGHKVARSRDEAVGRGRRGRRLSLRNSLRLGGSGSGCHSLSRCRSVCVSDCLLSLRHCDLRRLGCRLGNSGRGDGVSDSSRGGGFTEHDSRRRGQGKRLNGRHGLGANFSGAVDLAAHDVGRDGDNSSKEGNVMSGPHIDGVDRQLKKG</sequence>
<evidence type="ECO:0000256" key="1">
    <source>
        <dbReference type="SAM" id="MobiDB-lite"/>
    </source>
</evidence>